<feature type="site" description="Part of a proton relay during catalysis" evidence="11">
    <location>
        <position position="107"/>
    </location>
</feature>
<dbReference type="InterPro" id="IPR013785">
    <property type="entry name" value="Aldolase_TIM"/>
</dbReference>
<dbReference type="Gene3D" id="3.20.20.70">
    <property type="entry name" value="Aldolase class I"/>
    <property type="match status" value="1"/>
</dbReference>
<evidence type="ECO:0000256" key="1">
    <source>
        <dbReference type="ARBA" id="ARBA00003294"/>
    </source>
</evidence>
<evidence type="ECO:0000313" key="15">
    <source>
        <dbReference type="Proteomes" id="UP000066042"/>
    </source>
</evidence>
<comment type="similarity">
    <text evidence="11">Belongs to the DapA family.</text>
</comment>
<dbReference type="HAMAP" id="MF_00418">
    <property type="entry name" value="DapA"/>
    <property type="match status" value="1"/>
</dbReference>
<dbReference type="NCBIfam" id="TIGR00674">
    <property type="entry name" value="dapA"/>
    <property type="match status" value="1"/>
</dbReference>
<keyword evidence="4 11" id="KW-0963">Cytoplasm</keyword>
<dbReference type="PANTHER" id="PTHR12128:SF66">
    <property type="entry name" value="4-HYDROXY-2-OXOGLUTARATE ALDOLASE, MITOCHONDRIAL"/>
    <property type="match status" value="1"/>
</dbReference>
<evidence type="ECO:0000256" key="2">
    <source>
        <dbReference type="ARBA" id="ARBA00005120"/>
    </source>
</evidence>
<keyword evidence="5 11" id="KW-0028">Amino-acid biosynthesis</keyword>
<dbReference type="GO" id="GO:0008675">
    <property type="term" value="F:2-dehydro-3-deoxy-phosphogluconate aldolase activity"/>
    <property type="evidence" value="ECO:0007669"/>
    <property type="project" value="UniProtKB-ARBA"/>
</dbReference>
<dbReference type="GO" id="GO:0009089">
    <property type="term" value="P:lysine biosynthetic process via diaminopimelate"/>
    <property type="evidence" value="ECO:0007669"/>
    <property type="project" value="UniProtKB-UniRule"/>
</dbReference>
<dbReference type="EC" id="4.3.3.7" evidence="3 11"/>
<evidence type="ECO:0000256" key="8">
    <source>
        <dbReference type="ARBA" id="ARBA00023239"/>
    </source>
</evidence>
<evidence type="ECO:0000313" key="14">
    <source>
        <dbReference type="EMBL" id="ALM76558.1"/>
    </source>
</evidence>
<evidence type="ECO:0000256" key="5">
    <source>
        <dbReference type="ARBA" id="ARBA00022605"/>
    </source>
</evidence>
<accession>A0A0S1XFP2</accession>
<dbReference type="Proteomes" id="UP000066042">
    <property type="component" value="Chromosome"/>
</dbReference>
<protein>
    <recommendedName>
        <fullName evidence="3 11">4-hydroxy-tetrahydrodipicolinate synthase</fullName>
        <shortName evidence="11">HTPA synthase</shortName>
        <ecNumber evidence="3 11">4.3.3.7</ecNumber>
    </recommendedName>
</protein>
<dbReference type="GO" id="GO:0019877">
    <property type="term" value="P:diaminopimelate biosynthetic process"/>
    <property type="evidence" value="ECO:0007669"/>
    <property type="project" value="UniProtKB-UniRule"/>
</dbReference>
<evidence type="ECO:0000256" key="7">
    <source>
        <dbReference type="ARBA" id="ARBA00023154"/>
    </source>
</evidence>
<gene>
    <name evidence="11" type="primary">dapA</name>
    <name evidence="14" type="ORF">TBCH5v1_2670</name>
</gene>
<dbReference type="GO" id="GO:0008840">
    <property type="term" value="F:4-hydroxy-tetrahydrodipicolinate synthase activity"/>
    <property type="evidence" value="ECO:0007669"/>
    <property type="project" value="UniProtKB-UniRule"/>
</dbReference>
<dbReference type="CDD" id="cd00408">
    <property type="entry name" value="DHDPS-like"/>
    <property type="match status" value="1"/>
</dbReference>
<evidence type="ECO:0000256" key="11">
    <source>
        <dbReference type="HAMAP-Rule" id="MF_00418"/>
    </source>
</evidence>
<comment type="pathway">
    <text evidence="2 11">Amino-acid biosynthesis; L-lysine biosynthesis via DAP pathway; (S)-tetrahydrodipicolinate from L-aspartate: step 3/4.</text>
</comment>
<dbReference type="GO" id="GO:0005737">
    <property type="term" value="C:cytoplasm"/>
    <property type="evidence" value="ECO:0007669"/>
    <property type="project" value="UniProtKB-SubCell"/>
</dbReference>
<dbReference type="AlphaFoldDB" id="A0A0S1XFP2"/>
<comment type="subunit">
    <text evidence="11">Homotetramer; dimer of dimers.</text>
</comment>
<proteinExistence type="inferred from homology"/>
<name>A0A0S1XFP2_THEBA</name>
<dbReference type="PRINTS" id="PR00146">
    <property type="entry name" value="DHPICSNTHASE"/>
</dbReference>
<dbReference type="GeneID" id="26137874"/>
<dbReference type="PANTHER" id="PTHR12128">
    <property type="entry name" value="DIHYDRODIPICOLINATE SYNTHASE"/>
    <property type="match status" value="1"/>
</dbReference>
<dbReference type="SUPFAM" id="SSF51569">
    <property type="entry name" value="Aldolase"/>
    <property type="match status" value="1"/>
</dbReference>
<dbReference type="UniPathway" id="UPA00034">
    <property type="reaction ID" value="UER00017"/>
</dbReference>
<comment type="caution">
    <text evidence="11">Was originally thought to be a dihydrodipicolinate synthase (DHDPS), catalyzing the condensation of (S)-aspartate-beta-semialdehyde [(S)-ASA] and pyruvate to dihydrodipicolinate (DHDP). However, it was shown in E.coli that the product of the enzymatic reaction is not dihydrodipicolinate but in fact (4S)-4-hydroxy-2,3,4,5-tetrahydro-(2S)-dipicolinic acid (HTPA), and that the consecutive dehydration reaction leading to DHDP is not spontaneous but catalyzed by DapB.</text>
</comment>
<dbReference type="PIRSF" id="PIRSF001365">
    <property type="entry name" value="DHDPS"/>
    <property type="match status" value="1"/>
</dbReference>
<evidence type="ECO:0000256" key="6">
    <source>
        <dbReference type="ARBA" id="ARBA00022915"/>
    </source>
</evidence>
<dbReference type="GeneID" id="10040340"/>
<comment type="caution">
    <text evidence="11">Lacks conserved residue(s) required for the propagation of feature annotation.</text>
</comment>
<dbReference type="InterPro" id="IPR002220">
    <property type="entry name" value="DapA-like"/>
</dbReference>
<feature type="binding site" evidence="11 13">
    <location>
        <position position="206"/>
    </location>
    <ligand>
        <name>pyruvate</name>
        <dbReference type="ChEBI" id="CHEBI:15361"/>
    </ligand>
</feature>
<reference evidence="14 15" key="1">
    <citation type="journal article" date="2016" name="Genome Announc.">
        <title>Complete genome sequence of the hyperthermophilic and piezophilic archaeon Thermococcus barophilus Ch5, capable of growth at the expense of hydrogenogenesis from carbon monoxide and formate.</title>
        <authorList>
            <person name="Oger P."/>
            <person name="Sokolova T.G."/>
            <person name="Kozhevnikova D.A."/>
            <person name="Taranov E.A."/>
            <person name="Vannier P."/>
            <person name="Lee H.S."/>
            <person name="Kwon K.K."/>
            <person name="Kang S.G."/>
            <person name="Lee J.H."/>
            <person name="Bonch-Osmolovskaya E.A."/>
            <person name="Lebedinsky A.V."/>
        </authorList>
    </citation>
    <scope>NUCLEOTIDE SEQUENCE [LARGE SCALE GENOMIC DNA]</scope>
    <source>
        <strain evidence="15">Ch5</strain>
    </source>
</reference>
<dbReference type="PATRIC" id="fig|55802.8.peg.2656"/>
<comment type="catalytic activity">
    <reaction evidence="10 11">
        <text>L-aspartate 4-semialdehyde + pyruvate = (2S,4S)-4-hydroxy-2,3,4,5-tetrahydrodipicolinate + H2O + H(+)</text>
        <dbReference type="Rhea" id="RHEA:34171"/>
        <dbReference type="ChEBI" id="CHEBI:15361"/>
        <dbReference type="ChEBI" id="CHEBI:15377"/>
        <dbReference type="ChEBI" id="CHEBI:15378"/>
        <dbReference type="ChEBI" id="CHEBI:67139"/>
        <dbReference type="ChEBI" id="CHEBI:537519"/>
        <dbReference type="EC" id="4.3.3.7"/>
    </reaction>
</comment>
<dbReference type="Pfam" id="PF00701">
    <property type="entry name" value="DHDPS"/>
    <property type="match status" value="1"/>
</dbReference>
<evidence type="ECO:0000256" key="12">
    <source>
        <dbReference type="PIRSR" id="PIRSR001365-1"/>
    </source>
</evidence>
<dbReference type="EMBL" id="CP013050">
    <property type="protein sequence ID" value="ALM76558.1"/>
    <property type="molecule type" value="Genomic_DNA"/>
</dbReference>
<comment type="subcellular location">
    <subcellularLocation>
        <location evidence="11">Cytoplasm</location>
    </subcellularLocation>
</comment>
<feature type="active site" description="Proton donor/acceptor" evidence="11 12">
    <location>
        <position position="133"/>
    </location>
</feature>
<dbReference type="OMA" id="YWNAISA"/>
<evidence type="ECO:0000256" key="9">
    <source>
        <dbReference type="ARBA" id="ARBA00023270"/>
    </source>
</evidence>
<evidence type="ECO:0000256" key="10">
    <source>
        <dbReference type="ARBA" id="ARBA00047836"/>
    </source>
</evidence>
<keyword evidence="9 11" id="KW-0704">Schiff base</keyword>
<dbReference type="SMART" id="SM01130">
    <property type="entry name" value="DHDPS"/>
    <property type="match status" value="1"/>
</dbReference>
<feature type="active site" description="Schiff-base intermediate with substrate" evidence="11 12">
    <location>
        <position position="161"/>
    </location>
</feature>
<organism evidence="14 15">
    <name type="scientific">Thermococcus barophilus</name>
    <dbReference type="NCBI Taxonomy" id="55802"/>
    <lineage>
        <taxon>Archaea</taxon>
        <taxon>Methanobacteriati</taxon>
        <taxon>Methanobacteriota</taxon>
        <taxon>Thermococci</taxon>
        <taxon>Thermococcales</taxon>
        <taxon>Thermococcaceae</taxon>
        <taxon>Thermococcus</taxon>
    </lineage>
</organism>
<feature type="site" description="Part of a proton relay during catalysis" evidence="11">
    <location>
        <position position="44"/>
    </location>
</feature>
<keyword evidence="8 11" id="KW-0456">Lyase</keyword>
<dbReference type="RefSeq" id="WP_013466297.1">
    <property type="nucleotide sequence ID" value="NZ_CP013050.1"/>
</dbReference>
<keyword evidence="6 11" id="KW-0220">Diaminopimelate biosynthesis</keyword>
<sequence length="294" mass="32916">MIEGIFPPVVTPFKEDESIDEERFASFLEFLVKRKVSGLFLLGTNGEGLSLENEEKIRIMEIAVETVKGKVPVIAGTGAITTRETIKLSKEAERIGVDAIHVIVPYYYPLSREGILRHYAKVSQEVDLPILIYYIPSRTGNKIDVKMLCELAKLRNIIGIKDSSKDVTWFYNAIMAVKKENPDFVFLGGSDALIYTHLMLGGNGAVSAIANAFPEIVIELYREFRAGNLAKAKEIQDRILIIRQILKKYPYLSGIKAALKLRGIDMGVLRSPLVFLNEDQLQCLREELKAVGVI</sequence>
<comment type="function">
    <text evidence="1 11">Catalyzes the condensation of (S)-aspartate-beta-semialdehyde [(S)-ASA] and pyruvate to 4-hydroxy-tetrahydrodipicolinate (HTPA).</text>
</comment>
<dbReference type="InterPro" id="IPR005263">
    <property type="entry name" value="DapA"/>
</dbReference>
<keyword evidence="7 11" id="KW-0457">Lysine biosynthesis</keyword>
<evidence type="ECO:0000256" key="13">
    <source>
        <dbReference type="PIRSR" id="PIRSR001365-2"/>
    </source>
</evidence>
<evidence type="ECO:0000256" key="3">
    <source>
        <dbReference type="ARBA" id="ARBA00012086"/>
    </source>
</evidence>
<dbReference type="STRING" id="55802.TBCH5v1_2670"/>
<evidence type="ECO:0000256" key="4">
    <source>
        <dbReference type="ARBA" id="ARBA00022490"/>
    </source>
</evidence>